<dbReference type="GO" id="GO:0016491">
    <property type="term" value="F:oxidoreductase activity"/>
    <property type="evidence" value="ECO:0007669"/>
    <property type="project" value="UniProtKB-KW"/>
</dbReference>
<keyword evidence="2" id="KW-0520">NAD</keyword>
<gene>
    <name evidence="5" type="ORF">F53441_5237</name>
</gene>
<protein>
    <submittedName>
        <fullName evidence="5">Oxidoreductase NAD-binding domain-containing protein 1</fullName>
    </submittedName>
</protein>
<keyword evidence="1" id="KW-0560">Oxidoreductase</keyword>
<dbReference type="GO" id="GO:0005739">
    <property type="term" value="C:mitochondrion"/>
    <property type="evidence" value="ECO:0007669"/>
    <property type="project" value="TreeGrafter"/>
</dbReference>
<organism evidence="5 6">
    <name type="scientific">Fusarium austroafricanum</name>
    <dbReference type="NCBI Taxonomy" id="2364996"/>
    <lineage>
        <taxon>Eukaryota</taxon>
        <taxon>Fungi</taxon>
        <taxon>Dikarya</taxon>
        <taxon>Ascomycota</taxon>
        <taxon>Pezizomycotina</taxon>
        <taxon>Sordariomycetes</taxon>
        <taxon>Hypocreomycetidae</taxon>
        <taxon>Hypocreales</taxon>
        <taxon>Nectriaceae</taxon>
        <taxon>Fusarium</taxon>
        <taxon>Fusarium concolor species complex</taxon>
    </lineage>
</organism>
<dbReference type="Gene3D" id="3.40.50.80">
    <property type="entry name" value="Nucleotide-binding domain of ferredoxin-NADP reductase (FNR) module"/>
    <property type="match status" value="1"/>
</dbReference>
<dbReference type="PRINTS" id="PR00406">
    <property type="entry name" value="CYTB5RDTASE"/>
</dbReference>
<accession>A0A8H4KMI0</accession>
<name>A0A8H4KMI0_9HYPO</name>
<comment type="caution">
    <text evidence="5">The sequence shown here is derived from an EMBL/GenBank/DDBJ whole genome shotgun (WGS) entry which is preliminary data.</text>
</comment>
<dbReference type="SUPFAM" id="SSF52343">
    <property type="entry name" value="Ferredoxin reductase-like, C-terminal NADP-linked domain"/>
    <property type="match status" value="1"/>
</dbReference>
<proteinExistence type="predicted"/>
<keyword evidence="6" id="KW-1185">Reference proteome</keyword>
<dbReference type="EMBL" id="JAADJG010000208">
    <property type="protein sequence ID" value="KAF4451918.1"/>
    <property type="molecule type" value="Genomic_DNA"/>
</dbReference>
<dbReference type="InterPro" id="IPR039261">
    <property type="entry name" value="FNR_nucleotide-bd"/>
</dbReference>
<dbReference type="CDD" id="cd00322">
    <property type="entry name" value="FNR_like"/>
    <property type="match status" value="1"/>
</dbReference>
<dbReference type="PANTHER" id="PTHR46505">
    <property type="entry name" value="OXIDOREDUCTASE NAD-BINDING DOMAIN-CONTAINING PROTEIN 1"/>
    <property type="match status" value="1"/>
</dbReference>
<evidence type="ECO:0000313" key="5">
    <source>
        <dbReference type="EMBL" id="KAF4451918.1"/>
    </source>
</evidence>
<evidence type="ECO:0000256" key="3">
    <source>
        <dbReference type="SAM" id="MobiDB-lite"/>
    </source>
</evidence>
<dbReference type="Pfam" id="PF00175">
    <property type="entry name" value="NAD_binding_1"/>
    <property type="match status" value="1"/>
</dbReference>
<feature type="compositionally biased region" description="Basic and acidic residues" evidence="3">
    <location>
        <begin position="7"/>
        <end position="20"/>
    </location>
</feature>
<evidence type="ECO:0000256" key="1">
    <source>
        <dbReference type="ARBA" id="ARBA00023002"/>
    </source>
</evidence>
<dbReference type="Proteomes" id="UP000605986">
    <property type="component" value="Unassembled WGS sequence"/>
</dbReference>
<feature type="region of interest" description="Disordered" evidence="3">
    <location>
        <begin position="1"/>
        <end position="23"/>
    </location>
</feature>
<dbReference type="OrthoDB" id="436496at2759"/>
<sequence>MSTQRSGHLERTAQEPRDKFSAGQWLDTYVPGHSKPGGFTITSTPRAAADPESPYFELAVQESPDNPPAAWLWKSPPEIINSKLQVRVGGSFIFPPADITLSEISRVVFVAGGVGINPLISMMGCIAEEGYDLDVRVLYASKVSTQGLKDVLFMERIRAWFEQETLKGGFKVFATGEYSGHEEIVGIDFLKRRLTIEDVSTAIEGKEGESVVYVCGPAVMTDEIVEGLTSDGGMDKKRVMLEKWW</sequence>
<dbReference type="InterPro" id="IPR001433">
    <property type="entry name" value="OxRdtase_FAD/NAD-bd"/>
</dbReference>
<evidence type="ECO:0000259" key="4">
    <source>
        <dbReference type="Pfam" id="PF00175"/>
    </source>
</evidence>
<evidence type="ECO:0000313" key="6">
    <source>
        <dbReference type="Proteomes" id="UP000605986"/>
    </source>
</evidence>
<dbReference type="AlphaFoldDB" id="A0A8H4KMI0"/>
<evidence type="ECO:0000256" key="2">
    <source>
        <dbReference type="ARBA" id="ARBA00023027"/>
    </source>
</evidence>
<dbReference type="PANTHER" id="PTHR46505:SF1">
    <property type="entry name" value="OXIDOREDUCTASE NAD-BINDING DOMAIN-CONTAINING PROTEIN 1"/>
    <property type="match status" value="1"/>
</dbReference>
<feature type="domain" description="Oxidoreductase FAD/NAD(P)-binding" evidence="4">
    <location>
        <begin position="109"/>
        <end position="223"/>
    </location>
</feature>
<dbReference type="InterPro" id="IPR052128">
    <property type="entry name" value="Oxidoreductase_NAD-binding"/>
</dbReference>
<reference evidence="5" key="1">
    <citation type="submission" date="2020-01" db="EMBL/GenBank/DDBJ databases">
        <title>Identification and distribution of gene clusters putatively required for synthesis of sphingolipid metabolism inhibitors in phylogenetically diverse species of the filamentous fungus Fusarium.</title>
        <authorList>
            <person name="Kim H.-S."/>
            <person name="Busman M."/>
            <person name="Brown D.W."/>
            <person name="Divon H."/>
            <person name="Uhlig S."/>
            <person name="Proctor R.H."/>
        </authorList>
    </citation>
    <scope>NUCLEOTIDE SEQUENCE</scope>
    <source>
        <strain evidence="5">NRRL 53441</strain>
    </source>
</reference>